<evidence type="ECO:0000256" key="5">
    <source>
        <dbReference type="ARBA" id="ARBA00023315"/>
    </source>
</evidence>
<dbReference type="PANTHER" id="PTHR42811">
    <property type="entry name" value="SERINE ACETYLTRANSFERASE"/>
    <property type="match status" value="1"/>
</dbReference>
<protein>
    <recommendedName>
        <fullName evidence="2">serine O-acetyltransferase</fullName>
        <ecNumber evidence="2">2.3.1.30</ecNumber>
    </recommendedName>
</protein>
<dbReference type="EMBL" id="UINC01092979">
    <property type="protein sequence ID" value="SVC47026.1"/>
    <property type="molecule type" value="Genomic_DNA"/>
</dbReference>
<organism evidence="7">
    <name type="scientific">marine metagenome</name>
    <dbReference type="NCBI Taxonomy" id="408172"/>
    <lineage>
        <taxon>unclassified sequences</taxon>
        <taxon>metagenomes</taxon>
        <taxon>ecological metagenomes</taxon>
    </lineage>
</organism>
<dbReference type="EC" id="2.3.1.30" evidence="2"/>
<dbReference type="InterPro" id="IPR042122">
    <property type="entry name" value="Ser_AcTrfase_N_sf"/>
</dbReference>
<dbReference type="InterPro" id="IPR053376">
    <property type="entry name" value="Serine_acetyltransferase"/>
</dbReference>
<dbReference type="InterPro" id="IPR001451">
    <property type="entry name" value="Hexapep"/>
</dbReference>
<name>A0A382ME16_9ZZZZ</name>
<dbReference type="PIRSF" id="PIRSF000441">
    <property type="entry name" value="CysE"/>
    <property type="match status" value="1"/>
</dbReference>
<dbReference type="InterPro" id="IPR045304">
    <property type="entry name" value="LbH_SAT"/>
</dbReference>
<evidence type="ECO:0000256" key="2">
    <source>
        <dbReference type="ARBA" id="ARBA00013266"/>
    </source>
</evidence>
<dbReference type="GO" id="GO:0006535">
    <property type="term" value="P:cysteine biosynthetic process from serine"/>
    <property type="evidence" value="ECO:0007669"/>
    <property type="project" value="InterPro"/>
</dbReference>
<evidence type="ECO:0000256" key="1">
    <source>
        <dbReference type="ARBA" id="ARBA00007274"/>
    </source>
</evidence>
<sequence>MSKIVYLIDSYIERDPAAKGRIETLLTSPGLHALAFYRFSSFFWMIKLQVFARIISYLGRFLTGIEIHPGAKIGSKLFIDHGMGVVIGETSVIGDYVTLYHGVTLGGVAPSIDSEDQVNKKRHPTLDDGSIIGSGAQVLGPIIIGKNARVGSNSVVTKSVEANKSVVGVASRYTTDLKDREKKFSAYGFTKEDQDRSGIVDQLVKENDRLSKKIKEIEKKLNLKE</sequence>
<comment type="similarity">
    <text evidence="1">Belongs to the transferase hexapeptide repeat family.</text>
</comment>
<keyword evidence="4" id="KW-0808">Transferase</keyword>
<evidence type="ECO:0000313" key="7">
    <source>
        <dbReference type="EMBL" id="SVC47026.1"/>
    </source>
</evidence>
<keyword evidence="3" id="KW-0028">Amino-acid biosynthesis</keyword>
<evidence type="ECO:0000256" key="6">
    <source>
        <dbReference type="ARBA" id="ARBA00049486"/>
    </source>
</evidence>
<dbReference type="GO" id="GO:0009001">
    <property type="term" value="F:serine O-acetyltransferase activity"/>
    <property type="evidence" value="ECO:0007669"/>
    <property type="project" value="UniProtKB-EC"/>
</dbReference>
<keyword evidence="5" id="KW-0012">Acyltransferase</keyword>
<dbReference type="FunFam" id="2.160.10.10:FF:000007">
    <property type="entry name" value="Serine acetyltransferase"/>
    <property type="match status" value="1"/>
</dbReference>
<evidence type="ECO:0000256" key="4">
    <source>
        <dbReference type="ARBA" id="ARBA00022679"/>
    </source>
</evidence>
<dbReference type="SUPFAM" id="SSF51161">
    <property type="entry name" value="Trimeric LpxA-like enzymes"/>
    <property type="match status" value="1"/>
</dbReference>
<dbReference type="InterPro" id="IPR011004">
    <property type="entry name" value="Trimer_LpxA-like_sf"/>
</dbReference>
<accession>A0A382ME16</accession>
<dbReference type="NCBIfam" id="NF041874">
    <property type="entry name" value="EPS_EpsC"/>
    <property type="match status" value="1"/>
</dbReference>
<evidence type="ECO:0000256" key="3">
    <source>
        <dbReference type="ARBA" id="ARBA00022605"/>
    </source>
</evidence>
<dbReference type="GO" id="GO:0005737">
    <property type="term" value="C:cytoplasm"/>
    <property type="evidence" value="ECO:0007669"/>
    <property type="project" value="InterPro"/>
</dbReference>
<comment type="catalytic activity">
    <reaction evidence="6">
        <text>L-serine + acetyl-CoA = O-acetyl-L-serine + CoA</text>
        <dbReference type="Rhea" id="RHEA:24560"/>
        <dbReference type="ChEBI" id="CHEBI:33384"/>
        <dbReference type="ChEBI" id="CHEBI:57287"/>
        <dbReference type="ChEBI" id="CHEBI:57288"/>
        <dbReference type="ChEBI" id="CHEBI:58340"/>
        <dbReference type="EC" id="2.3.1.30"/>
    </reaction>
</comment>
<dbReference type="CDD" id="cd03354">
    <property type="entry name" value="LbH_SAT"/>
    <property type="match status" value="1"/>
</dbReference>
<dbReference type="PROSITE" id="PS00101">
    <property type="entry name" value="HEXAPEP_TRANSFERASES"/>
    <property type="match status" value="1"/>
</dbReference>
<dbReference type="Gene3D" id="1.10.3130.10">
    <property type="entry name" value="serine acetyltransferase, domain 1"/>
    <property type="match status" value="1"/>
</dbReference>
<dbReference type="Pfam" id="PF00132">
    <property type="entry name" value="Hexapep"/>
    <property type="match status" value="1"/>
</dbReference>
<gene>
    <name evidence="7" type="ORF">METZ01_LOCUS299880</name>
</gene>
<reference evidence="7" key="1">
    <citation type="submission" date="2018-05" db="EMBL/GenBank/DDBJ databases">
        <authorList>
            <person name="Lanie J.A."/>
            <person name="Ng W.-L."/>
            <person name="Kazmierczak K.M."/>
            <person name="Andrzejewski T.M."/>
            <person name="Davidsen T.M."/>
            <person name="Wayne K.J."/>
            <person name="Tettelin H."/>
            <person name="Glass J.I."/>
            <person name="Rusch D."/>
            <person name="Podicherti R."/>
            <person name="Tsui H.-C.T."/>
            <person name="Winkler M.E."/>
        </authorList>
    </citation>
    <scope>NUCLEOTIDE SEQUENCE</scope>
</reference>
<proteinExistence type="inferred from homology"/>
<dbReference type="AlphaFoldDB" id="A0A382ME16"/>
<dbReference type="Gene3D" id="2.160.10.10">
    <property type="entry name" value="Hexapeptide repeat proteins"/>
    <property type="match status" value="1"/>
</dbReference>
<dbReference type="InterPro" id="IPR005881">
    <property type="entry name" value="Ser_O-AcTrfase"/>
</dbReference>
<dbReference type="InterPro" id="IPR018357">
    <property type="entry name" value="Hexapep_transf_CS"/>
</dbReference>